<evidence type="ECO:0000313" key="8">
    <source>
        <dbReference type="Proteomes" id="UP000634608"/>
    </source>
</evidence>
<dbReference type="AlphaFoldDB" id="A0A237TVH8"/>
<dbReference type="EMBL" id="NEPB01000012">
    <property type="protein sequence ID" value="PRN35412.1"/>
    <property type="molecule type" value="Genomic_DNA"/>
</dbReference>
<evidence type="ECO:0000313" key="6">
    <source>
        <dbReference type="Proteomes" id="UP000237823"/>
    </source>
</evidence>
<dbReference type="RefSeq" id="WP_000805411.1">
    <property type="nucleotide sequence ID" value="NZ_AP024415.1"/>
</dbReference>
<dbReference type="KEGG" id="abw:BL01_07400"/>
<dbReference type="Proteomes" id="UP000237823">
    <property type="component" value="Unassembled WGS sequence"/>
</dbReference>
<evidence type="ECO:0000313" key="5">
    <source>
        <dbReference type="EMBL" id="QNV21146.1"/>
    </source>
</evidence>
<evidence type="ECO:0000313" key="4">
    <source>
        <dbReference type="EMBL" id="PRN35412.1"/>
    </source>
</evidence>
<reference evidence="4 6" key="1">
    <citation type="submission" date="2017-04" db="EMBL/GenBank/DDBJ databases">
        <title>Comparison of Acinetobacter baumannii whole genome sequences from two major hospitals in Kuwait.</title>
        <authorList>
            <person name="Nasser K."/>
            <person name="Habibi N."/>
            <person name="Khan M.W."/>
            <person name="Purohit P."/>
            <person name="Al-Obaid I."/>
            <person name="Dhar R."/>
            <person name="Al-Fouzan W."/>
            <person name="Mustafa A.S."/>
        </authorList>
    </citation>
    <scope>NUCLEOTIDE SEQUENCE [LARGE SCALE GENOMIC DNA]</scope>
    <source>
        <strain evidence="4 6">KUFAR57</strain>
    </source>
</reference>
<evidence type="ECO:0000313" key="2">
    <source>
        <dbReference type="EMBL" id="MDR8259671.1"/>
    </source>
</evidence>
<sequence>MKPTSQPSKKKILIIDDEIEGISLKKALTTAKTFFEALRDPDSEIREEMDNFLNKHQNQFQNKLETDGTVHEAFFKEVILSDSFKNSLSTVSLTYKSLSSLYQENEWLLRIKGLITKAFPTDVYDVKYLENVDNINIDELDQFDLLIVDWFLENGYSQSSDLLLKLSEKDNLPAIILLTSHENILESNTKSDFYIKTRISGAGLTILIKKEIRAESFGYIGLRMLAEKAIKQRPIANASRHYIKQWENVLESAKQNTIKSLWQLDTFIMKSIHTDAISDSQPYSNHFHDFISREHSWHMETNTTLNTYAENLGTALNEHNYNDLLTHHSNEDSITLHRELLQHYSFQGGVNTFKIHDITKDELQQKILEKLPFGAVLVHGDNSTSDSYEAFVNITQPCDLSGLIRNQPNNSLIFMTLSLKKRLVKNSMFFDTSTYHIYGLTLNDTLYDMIPKNKQLVGINFNEFYQKFNNYKLVGVLRNDITMSLQQSTAASIIRPSQPRTNRPCFGLAKLFLISCSSTGEKKCISFPNEIEFLGSTYKLDKTKNLIQIIGNNLASAAFWVCQELEFQDNSDEFNNTYRLFHESIDISKPSNISHQTTVRMLPVDSFDDHSQAIQGIQDKIHRNKNTICLTYEKFHD</sequence>
<dbReference type="STRING" id="1096995.BJAB07104_00749"/>
<dbReference type="EMBL" id="VMAF01000008">
    <property type="protein sequence ID" value="MDR8431047.1"/>
    <property type="molecule type" value="Genomic_DNA"/>
</dbReference>
<evidence type="ECO:0000313" key="7">
    <source>
        <dbReference type="Proteomes" id="UP000516419"/>
    </source>
</evidence>
<reference evidence="5 7" key="4">
    <citation type="submission" date="2020-09" db="EMBL/GenBank/DDBJ databases">
        <title>Carbapenem-Resistant Acinetobacter baumannii devoid of typical resistance factors.</title>
        <authorList>
            <person name="Hoffmann M."/>
            <person name="Luo Y."/>
            <person name="Strain E."/>
            <person name="Rand H."/>
            <person name="Javkar K.G."/>
        </authorList>
    </citation>
    <scope>NUCLEOTIDE SEQUENCE [LARGE SCALE GENOMIC DNA]</scope>
    <source>
        <strain evidence="5 7">CFSAN093705</strain>
    </source>
</reference>
<evidence type="ECO:0000313" key="3">
    <source>
        <dbReference type="EMBL" id="MDR8431047.1"/>
    </source>
</evidence>
<evidence type="ECO:0008006" key="9">
    <source>
        <dbReference type="Google" id="ProtNLM"/>
    </source>
</evidence>
<dbReference type="Proteomes" id="UP000634608">
    <property type="component" value="Unassembled WGS sequence"/>
</dbReference>
<organism evidence="1 8">
    <name type="scientific">Acinetobacter baumannii</name>
    <dbReference type="NCBI Taxonomy" id="470"/>
    <lineage>
        <taxon>Bacteria</taxon>
        <taxon>Pseudomonadati</taxon>
        <taxon>Pseudomonadota</taxon>
        <taxon>Gammaproteobacteria</taxon>
        <taxon>Moraxellales</taxon>
        <taxon>Moraxellaceae</taxon>
        <taxon>Acinetobacter</taxon>
        <taxon>Acinetobacter calcoaceticus/baumannii complex</taxon>
    </lineage>
</organism>
<dbReference type="EMBL" id="CP061525">
    <property type="protein sequence ID" value="QNV21146.1"/>
    <property type="molecule type" value="Genomic_DNA"/>
</dbReference>
<evidence type="ECO:0000313" key="1">
    <source>
        <dbReference type="EMBL" id="MBD0220381.1"/>
    </source>
</evidence>
<gene>
    <name evidence="4" type="ORF">B9W25_07845</name>
    <name evidence="3" type="ORF">FPK63_08080</name>
    <name evidence="2" type="ORF">FPK87_04145</name>
    <name evidence="5" type="ORF">FQZ18_15570</name>
    <name evidence="1" type="ORF">IAG11_10800</name>
</gene>
<dbReference type="EMBL" id="VMBB01000004">
    <property type="protein sequence ID" value="MDR8259671.1"/>
    <property type="molecule type" value="Genomic_DNA"/>
</dbReference>
<dbReference type="Proteomes" id="UP000516419">
    <property type="component" value="Chromosome"/>
</dbReference>
<name>A0A237TVH8_ACIBA</name>
<proteinExistence type="predicted"/>
<accession>A0A237TVH8</accession>
<dbReference type="OMA" id="ECLIHIT"/>
<reference evidence="1" key="3">
    <citation type="submission" date="2020-08" db="EMBL/GenBank/DDBJ databases">
        <title>Diversity of carbapenem-resistant Acinetobacter baumannii and bacteriophage-mediated spread of the Oxa23 carbapenemase.</title>
        <authorList>
            <person name="Abouelfetouh A."/>
            <person name="Mattock J."/>
            <person name="Turner D."/>
            <person name="Li E."/>
            <person name="Evans B.A."/>
        </authorList>
    </citation>
    <scope>NUCLEOTIDE SEQUENCE</scope>
    <source>
        <strain evidence="1">A86</strain>
    </source>
</reference>
<dbReference type="EMBL" id="JACSVK010000023">
    <property type="protein sequence ID" value="MBD0220381.1"/>
    <property type="molecule type" value="Genomic_DNA"/>
</dbReference>
<protein>
    <recommendedName>
        <fullName evidence="9">Response receiver domain-containing protein</fullName>
    </recommendedName>
</protein>
<reference evidence="2" key="2">
    <citation type="submission" date="2019-07" db="EMBL/GenBank/DDBJ databases">
        <title>Biological characteristics of mucoid Acinetobacter baumannii from a general hospital in China.</title>
        <authorList>
            <person name="Hua X."/>
            <person name="Yu Y."/>
        </authorList>
    </citation>
    <scope>NUCLEOTIDE SEQUENCE [LARGE SCALE GENOMIC DNA]</scope>
    <source>
        <strain evidence="2">N41</strain>
        <strain evidence="3">N8</strain>
    </source>
</reference>